<keyword evidence="7" id="KW-0319">Glycerol metabolism</keyword>
<keyword evidence="5" id="KW-0547">Nucleotide-binding</keyword>
<evidence type="ECO:0000256" key="6">
    <source>
        <dbReference type="ARBA" id="ARBA00022777"/>
    </source>
</evidence>
<dbReference type="PANTHER" id="PTHR28629">
    <property type="entry name" value="TRIOKINASE/FMN CYCLASE"/>
    <property type="match status" value="1"/>
</dbReference>
<dbReference type="OrthoDB" id="1724672at2759"/>
<dbReference type="Gene3D" id="3.30.1180.20">
    <property type="entry name" value="Dihydroxyacetone kinase, domain 2"/>
    <property type="match status" value="1"/>
</dbReference>
<dbReference type="GO" id="GO:0004371">
    <property type="term" value="F:glycerone kinase activity"/>
    <property type="evidence" value="ECO:0007669"/>
    <property type="project" value="UniProtKB-EC"/>
</dbReference>
<evidence type="ECO:0000259" key="11">
    <source>
        <dbReference type="PROSITE" id="PS51480"/>
    </source>
</evidence>
<evidence type="ECO:0000256" key="3">
    <source>
        <dbReference type="ARBA" id="ARBA00008757"/>
    </source>
</evidence>
<protein>
    <submittedName>
        <fullName evidence="13">DAK1/DegV-like protein</fullName>
    </submittedName>
</protein>
<dbReference type="Gene3D" id="3.40.50.10440">
    <property type="entry name" value="Dihydroxyacetone kinase, domain 1"/>
    <property type="match status" value="1"/>
</dbReference>
<dbReference type="Proteomes" id="UP000799118">
    <property type="component" value="Unassembled WGS sequence"/>
</dbReference>
<comment type="function">
    <text evidence="1">Catalyzes both the phosphorylation of dihydroxyacetone and of glyceraldehyde.</text>
</comment>
<dbReference type="GO" id="GO:0005524">
    <property type="term" value="F:ATP binding"/>
    <property type="evidence" value="ECO:0007669"/>
    <property type="project" value="UniProtKB-KW"/>
</dbReference>
<proteinExistence type="inferred from homology"/>
<keyword evidence="8" id="KW-0067">ATP-binding</keyword>
<dbReference type="GO" id="GO:0019588">
    <property type="term" value="P:anaerobic glycerol catabolic process"/>
    <property type="evidence" value="ECO:0007669"/>
    <property type="project" value="UniProtKB-UniPathway"/>
</dbReference>
<accession>A0A6A4H208</accession>
<dbReference type="PROSITE" id="PS51481">
    <property type="entry name" value="DHAK"/>
    <property type="match status" value="1"/>
</dbReference>
<comment type="catalytic activity">
    <reaction evidence="9">
        <text>D-glyceraldehyde + ATP = D-glyceraldehyde 3-phosphate + ADP + H(+)</text>
        <dbReference type="Rhea" id="RHEA:13941"/>
        <dbReference type="ChEBI" id="CHEBI:15378"/>
        <dbReference type="ChEBI" id="CHEBI:17378"/>
        <dbReference type="ChEBI" id="CHEBI:30616"/>
        <dbReference type="ChEBI" id="CHEBI:59776"/>
        <dbReference type="ChEBI" id="CHEBI:456216"/>
        <dbReference type="EC" id="2.7.1.28"/>
    </reaction>
</comment>
<evidence type="ECO:0000256" key="5">
    <source>
        <dbReference type="ARBA" id="ARBA00022741"/>
    </source>
</evidence>
<dbReference type="InterPro" id="IPR004006">
    <property type="entry name" value="DhaK_dom"/>
</dbReference>
<keyword evidence="6" id="KW-0418">Kinase</keyword>
<name>A0A6A4H208_9AGAR</name>
<comment type="catalytic activity">
    <reaction evidence="10">
        <text>dihydroxyacetone + ATP = dihydroxyacetone phosphate + ADP + H(+)</text>
        <dbReference type="Rhea" id="RHEA:15773"/>
        <dbReference type="ChEBI" id="CHEBI:15378"/>
        <dbReference type="ChEBI" id="CHEBI:16016"/>
        <dbReference type="ChEBI" id="CHEBI:30616"/>
        <dbReference type="ChEBI" id="CHEBI:57642"/>
        <dbReference type="ChEBI" id="CHEBI:456216"/>
        <dbReference type="EC" id="2.7.1.29"/>
    </reaction>
</comment>
<dbReference type="Pfam" id="PF02734">
    <property type="entry name" value="Dak2"/>
    <property type="match status" value="2"/>
</dbReference>
<dbReference type="EMBL" id="ML769632">
    <property type="protein sequence ID" value="KAE9391217.1"/>
    <property type="molecule type" value="Genomic_DNA"/>
</dbReference>
<evidence type="ECO:0000259" key="12">
    <source>
        <dbReference type="PROSITE" id="PS51481"/>
    </source>
</evidence>
<evidence type="ECO:0000256" key="2">
    <source>
        <dbReference type="ARBA" id="ARBA00004778"/>
    </source>
</evidence>
<evidence type="ECO:0000256" key="4">
    <source>
        <dbReference type="ARBA" id="ARBA00022679"/>
    </source>
</evidence>
<evidence type="ECO:0000256" key="10">
    <source>
        <dbReference type="ARBA" id="ARBA00048898"/>
    </source>
</evidence>
<keyword evidence="14" id="KW-1185">Reference proteome</keyword>
<dbReference type="SMART" id="SM01120">
    <property type="entry name" value="Dak2"/>
    <property type="match status" value="1"/>
</dbReference>
<feature type="domain" description="DhaL" evidence="11">
    <location>
        <begin position="460"/>
        <end position="716"/>
    </location>
</feature>
<dbReference type="UniPathway" id="UPA00617">
    <property type="reaction ID" value="UER00669"/>
</dbReference>
<organism evidence="13 14">
    <name type="scientific">Gymnopus androsaceus JB14</name>
    <dbReference type="NCBI Taxonomy" id="1447944"/>
    <lineage>
        <taxon>Eukaryota</taxon>
        <taxon>Fungi</taxon>
        <taxon>Dikarya</taxon>
        <taxon>Basidiomycota</taxon>
        <taxon>Agaricomycotina</taxon>
        <taxon>Agaricomycetes</taxon>
        <taxon>Agaricomycetidae</taxon>
        <taxon>Agaricales</taxon>
        <taxon>Marasmiineae</taxon>
        <taxon>Omphalotaceae</taxon>
        <taxon>Gymnopus</taxon>
    </lineage>
</organism>
<evidence type="ECO:0000256" key="8">
    <source>
        <dbReference type="ARBA" id="ARBA00022840"/>
    </source>
</evidence>
<evidence type="ECO:0000256" key="1">
    <source>
        <dbReference type="ARBA" id="ARBA00003264"/>
    </source>
</evidence>
<dbReference type="Gene3D" id="1.25.40.340">
    <property type="match status" value="1"/>
</dbReference>
<keyword evidence="4" id="KW-0808">Transferase</keyword>
<sequence length="729" mass="77486">MSSKHVYSSPEGLVVKSLQGAVALNPSLRLHEPSKTVYISPPSSQTRVSVISGGGAAHEPAHASYTGYGMLAASVSGEIFASPSAKQIICAIRLSSYPGEAMHVRRTTITQLSVVDDSKSSSLRTVPSRKDVLVIINNYTGDRLNFGLAIEKARAEGITVESVIVADDVSLLHSDSESSSLVGPRGLAGNILVCKILGALAERGSSLENLKQVGDTIVAHLASIGVGLEHCHVPGTITRSNLGNDECEVGLGLHNEQGVRRVKMSSWGLDSAAVKLVDEMVGKVLRSRGVVDGGRDNFISEGDNTVLFVNNLGGMSQLEMGALITDILARLALSDIHPVRIYCSSYMTSLNAPGFSLSLLNVSTIHRVLRFASSALVRQVDILQLLDDPTEAHSWVGVRRFWHSDGQRDLREHEQGAEKILRSMTSQPHDFERTSKVQDEDGLTDPPATAYWQQADISPERVEYGIIGACRALLAEESVLTEYDTIVGDGDCGTTFARGAKAILSAIEKHLIEVSKLSPDQVVGRIGDVFEDNMGGTIGALFAIFFTAWSSAIKFRMINPSSSSSSPSSPTSSPAHNVQFMETLSDALASLSHHTPAKPGDRTLMDALYPLCNPSLGAGKARGAVVEVEAGSVDGRVITVADTGNPAASTSNVDSNTPQESFAAACLRAHEGALSTRGMKPKLGRAVYVEIKEGDSELPPDPGAWGVAVLVQGFWDGFCGRVPGQDGQR</sequence>
<dbReference type="SUPFAM" id="SSF101473">
    <property type="entry name" value="DhaL-like"/>
    <property type="match status" value="1"/>
</dbReference>
<dbReference type="FunFam" id="3.30.1180.20:FF:000001">
    <property type="entry name" value="Dihydroxyacetone kinase 1"/>
    <property type="match status" value="1"/>
</dbReference>
<dbReference type="InterPro" id="IPR050861">
    <property type="entry name" value="Dihydroxyacetone_Kinase"/>
</dbReference>
<dbReference type="InterPro" id="IPR036117">
    <property type="entry name" value="DhaL_dom_sf"/>
</dbReference>
<dbReference type="GO" id="GO:0050354">
    <property type="term" value="F:triokinase activity"/>
    <property type="evidence" value="ECO:0007669"/>
    <property type="project" value="UniProtKB-EC"/>
</dbReference>
<comment type="similarity">
    <text evidence="3">Belongs to the dihydroxyacetone kinase (DAK) family.</text>
</comment>
<gene>
    <name evidence="13" type="ORF">BT96DRAFT_317512</name>
</gene>
<dbReference type="PANTHER" id="PTHR28629:SF14">
    <property type="entry name" value="DIHYDROXYACETONE KINASE 1"/>
    <property type="match status" value="1"/>
</dbReference>
<comment type="pathway">
    <text evidence="2">Polyol metabolism; glycerol fermentation; glycerone phosphate from glycerol (oxidative route): step 2/2.</text>
</comment>
<dbReference type="SUPFAM" id="SSF82549">
    <property type="entry name" value="DAK1/DegV-like"/>
    <property type="match status" value="1"/>
</dbReference>
<dbReference type="GO" id="GO:0005829">
    <property type="term" value="C:cytosol"/>
    <property type="evidence" value="ECO:0007669"/>
    <property type="project" value="TreeGrafter"/>
</dbReference>
<reference evidence="13" key="1">
    <citation type="journal article" date="2019" name="Environ. Microbiol.">
        <title>Fungal ecological strategies reflected in gene transcription - a case study of two litter decomposers.</title>
        <authorList>
            <person name="Barbi F."/>
            <person name="Kohler A."/>
            <person name="Barry K."/>
            <person name="Baskaran P."/>
            <person name="Daum C."/>
            <person name="Fauchery L."/>
            <person name="Ihrmark K."/>
            <person name="Kuo A."/>
            <person name="LaButti K."/>
            <person name="Lipzen A."/>
            <person name="Morin E."/>
            <person name="Grigoriev I.V."/>
            <person name="Henrissat B."/>
            <person name="Lindahl B."/>
            <person name="Martin F."/>
        </authorList>
    </citation>
    <scope>NUCLEOTIDE SEQUENCE</scope>
    <source>
        <strain evidence="13">JB14</strain>
    </source>
</reference>
<dbReference type="Pfam" id="PF02733">
    <property type="entry name" value="Dak1"/>
    <property type="match status" value="2"/>
</dbReference>
<evidence type="ECO:0000313" key="13">
    <source>
        <dbReference type="EMBL" id="KAE9391217.1"/>
    </source>
</evidence>
<dbReference type="AlphaFoldDB" id="A0A6A4H208"/>
<feature type="domain" description="DhaK" evidence="12">
    <location>
        <begin position="9"/>
        <end position="395"/>
    </location>
</feature>
<dbReference type="PROSITE" id="PS51480">
    <property type="entry name" value="DHAL"/>
    <property type="match status" value="1"/>
</dbReference>
<evidence type="ECO:0000256" key="7">
    <source>
        <dbReference type="ARBA" id="ARBA00022798"/>
    </source>
</evidence>
<evidence type="ECO:0000256" key="9">
    <source>
        <dbReference type="ARBA" id="ARBA00047974"/>
    </source>
</evidence>
<dbReference type="InterPro" id="IPR004007">
    <property type="entry name" value="DhaL_dom"/>
</dbReference>
<evidence type="ECO:0000313" key="14">
    <source>
        <dbReference type="Proteomes" id="UP000799118"/>
    </source>
</evidence>